<evidence type="ECO:0000256" key="2">
    <source>
        <dbReference type="ARBA" id="ARBA00004496"/>
    </source>
</evidence>
<accession>A0A9E7FDN2</accession>
<evidence type="ECO:0000256" key="7">
    <source>
        <dbReference type="ARBA" id="ARBA00023242"/>
    </source>
</evidence>
<comment type="subcellular location">
    <subcellularLocation>
        <location evidence="2">Cytoplasm</location>
    </subcellularLocation>
    <subcellularLocation>
        <location evidence="1">Nucleus</location>
    </subcellularLocation>
</comment>
<keyword evidence="6" id="KW-0653">Protein transport</keyword>
<sequence>MVVFTPFKSHLLRQTAARSPRDKVSPPDPEEQQERRGEERRGEATLLLRCGTIYAFPWLAILANLQMIYYSLSQLEILCEKLNTSQNSAERTQAESNLKCFSVNPDYIPQCQYVLDNASTPYSWVLASSSLLKQKTEHRLSFGDVRN</sequence>
<dbReference type="SUPFAM" id="SSF48371">
    <property type="entry name" value="ARM repeat"/>
    <property type="match status" value="1"/>
</dbReference>
<dbReference type="GO" id="GO:0005049">
    <property type="term" value="F:nuclear export signal receptor activity"/>
    <property type="evidence" value="ECO:0007669"/>
    <property type="project" value="InterPro"/>
</dbReference>
<keyword evidence="4" id="KW-0813">Transport</keyword>
<dbReference type="EMBL" id="CP097505">
    <property type="protein sequence ID" value="URD92277.1"/>
    <property type="molecule type" value="Genomic_DNA"/>
</dbReference>
<evidence type="ECO:0000256" key="6">
    <source>
        <dbReference type="ARBA" id="ARBA00022927"/>
    </source>
</evidence>
<feature type="region of interest" description="Disordered" evidence="8">
    <location>
        <begin position="13"/>
        <end position="40"/>
    </location>
</feature>
<dbReference type="GO" id="GO:0006611">
    <property type="term" value="P:protein export from nucleus"/>
    <property type="evidence" value="ECO:0007669"/>
    <property type="project" value="TreeGrafter"/>
</dbReference>
<dbReference type="InterPro" id="IPR016024">
    <property type="entry name" value="ARM-type_fold"/>
</dbReference>
<keyword evidence="10" id="KW-1185">Reference proteome</keyword>
<dbReference type="PANTHER" id="PTHR12596:SF2">
    <property type="entry name" value="EXPORTIN-7 ISOFORM X1"/>
    <property type="match status" value="1"/>
</dbReference>
<evidence type="ECO:0000256" key="1">
    <source>
        <dbReference type="ARBA" id="ARBA00004123"/>
    </source>
</evidence>
<gene>
    <name evidence="9" type="ORF">MUK42_37475</name>
</gene>
<reference evidence="9" key="1">
    <citation type="submission" date="2022-05" db="EMBL/GenBank/DDBJ databases">
        <title>The Musa troglodytarum L. genome provides insights into the mechanism of non-climacteric behaviour and enrichment of carotenoids.</title>
        <authorList>
            <person name="Wang J."/>
        </authorList>
    </citation>
    <scope>NUCLEOTIDE SEQUENCE</scope>
    <source>
        <tissue evidence="9">Leaf</tissue>
    </source>
</reference>
<comment type="similarity">
    <text evidence="3">Belongs to the exportin family.</text>
</comment>
<dbReference type="Gene3D" id="1.25.10.10">
    <property type="entry name" value="Leucine-rich Repeat Variant"/>
    <property type="match status" value="1"/>
</dbReference>
<evidence type="ECO:0000256" key="3">
    <source>
        <dbReference type="ARBA" id="ARBA00009466"/>
    </source>
</evidence>
<evidence type="ECO:0000256" key="5">
    <source>
        <dbReference type="ARBA" id="ARBA00022490"/>
    </source>
</evidence>
<evidence type="ECO:0000313" key="10">
    <source>
        <dbReference type="Proteomes" id="UP001055439"/>
    </source>
</evidence>
<dbReference type="OrthoDB" id="244158at2759"/>
<evidence type="ECO:0000313" key="9">
    <source>
        <dbReference type="EMBL" id="URD92277.1"/>
    </source>
</evidence>
<dbReference type="GO" id="GO:0005643">
    <property type="term" value="C:nuclear pore"/>
    <property type="evidence" value="ECO:0007669"/>
    <property type="project" value="TreeGrafter"/>
</dbReference>
<dbReference type="PANTHER" id="PTHR12596">
    <property type="entry name" value="EXPORTIN 4,7-RELATED"/>
    <property type="match status" value="1"/>
</dbReference>
<organism evidence="9 10">
    <name type="scientific">Musa troglodytarum</name>
    <name type="common">fe'i banana</name>
    <dbReference type="NCBI Taxonomy" id="320322"/>
    <lineage>
        <taxon>Eukaryota</taxon>
        <taxon>Viridiplantae</taxon>
        <taxon>Streptophyta</taxon>
        <taxon>Embryophyta</taxon>
        <taxon>Tracheophyta</taxon>
        <taxon>Spermatophyta</taxon>
        <taxon>Magnoliopsida</taxon>
        <taxon>Liliopsida</taxon>
        <taxon>Zingiberales</taxon>
        <taxon>Musaceae</taxon>
        <taxon>Musa</taxon>
    </lineage>
</organism>
<protein>
    <submittedName>
        <fullName evidence="9">Uncharacterized protein</fullName>
    </submittedName>
</protein>
<name>A0A9E7FDN2_9LILI</name>
<dbReference type="InterPro" id="IPR044189">
    <property type="entry name" value="XPO4/7-like"/>
</dbReference>
<keyword evidence="7" id="KW-0539">Nucleus</keyword>
<dbReference type="InterPro" id="IPR011989">
    <property type="entry name" value="ARM-like"/>
</dbReference>
<evidence type="ECO:0000256" key="8">
    <source>
        <dbReference type="SAM" id="MobiDB-lite"/>
    </source>
</evidence>
<dbReference type="GO" id="GO:0005737">
    <property type="term" value="C:cytoplasm"/>
    <property type="evidence" value="ECO:0007669"/>
    <property type="project" value="UniProtKB-SubCell"/>
</dbReference>
<keyword evidence="5" id="KW-0963">Cytoplasm</keyword>
<proteinExistence type="inferred from homology"/>
<feature type="non-terminal residue" evidence="9">
    <location>
        <position position="147"/>
    </location>
</feature>
<dbReference type="AlphaFoldDB" id="A0A9E7FDN2"/>
<dbReference type="Proteomes" id="UP001055439">
    <property type="component" value="Chromosome 3"/>
</dbReference>
<evidence type="ECO:0000256" key="4">
    <source>
        <dbReference type="ARBA" id="ARBA00022448"/>
    </source>
</evidence>